<feature type="transmembrane region" description="Helical" evidence="6">
    <location>
        <begin position="193"/>
        <end position="210"/>
    </location>
</feature>
<dbReference type="PANTHER" id="PTHR33802:SF1">
    <property type="entry name" value="XK-RELATED PROTEIN"/>
    <property type="match status" value="1"/>
</dbReference>
<evidence type="ECO:0000256" key="3">
    <source>
        <dbReference type="ARBA" id="ARBA00022692"/>
    </source>
</evidence>
<dbReference type="Proteomes" id="UP000265801">
    <property type="component" value="Unassembled WGS sequence"/>
</dbReference>
<feature type="transmembrane region" description="Helical" evidence="6">
    <location>
        <begin position="102"/>
        <end position="121"/>
    </location>
</feature>
<sequence>MAKLLVNIAAFILVLVMNTLAVTLPLNGQTTGEISNRLDVFFTPAGYVFSIWSLIYLLLGIWVIRQITGKNRSSLYYQAISPYFAATCLLNSAWIFMWHYNYFGLSVLIMLSLLSTLIVIYRKVKELRRNFFDQLPFSVYLGWISVATVANISYFLTYLEWGGFGLGEAFWAVFLLVMTFCLAAYFRVKKKDWIYPLIIVWAVIGIGVNNQADHPVLSWISYAVAVIVLLMVVFIRYPQHISKSG</sequence>
<keyword evidence="4 6" id="KW-1133">Transmembrane helix</keyword>
<feature type="transmembrane region" description="Helical" evidence="6">
    <location>
        <begin position="137"/>
        <end position="157"/>
    </location>
</feature>
<keyword evidence="5 6" id="KW-0472">Membrane</keyword>
<evidence type="ECO:0000313" key="7">
    <source>
        <dbReference type="EMBL" id="RIW32261.1"/>
    </source>
</evidence>
<dbReference type="InterPro" id="IPR038330">
    <property type="entry name" value="TspO/MBR-related_sf"/>
</dbReference>
<evidence type="ECO:0000256" key="5">
    <source>
        <dbReference type="ARBA" id="ARBA00023136"/>
    </source>
</evidence>
<evidence type="ECO:0000256" key="2">
    <source>
        <dbReference type="ARBA" id="ARBA00007524"/>
    </source>
</evidence>
<keyword evidence="8" id="KW-1185">Reference proteome</keyword>
<dbReference type="AlphaFoldDB" id="A0A3A1R181"/>
<gene>
    <name evidence="7" type="ORF">D3H55_13375</name>
</gene>
<dbReference type="Gene3D" id="1.20.1260.100">
    <property type="entry name" value="TspO/MBR protein"/>
    <property type="match status" value="1"/>
</dbReference>
<reference evidence="7 8" key="1">
    <citation type="submission" date="2018-09" db="EMBL/GenBank/DDBJ databases">
        <title>Bacillus saliacetes sp. nov., isolated from Thai shrimp paste (Ka-pi).</title>
        <authorList>
            <person name="Daroonpunt R."/>
            <person name="Tanasupawat S."/>
            <person name="Yiamsombut S."/>
        </authorList>
    </citation>
    <scope>NUCLEOTIDE SEQUENCE [LARGE SCALE GENOMIC DNA]</scope>
    <source>
        <strain evidence="7 8">SKP7-4</strain>
    </source>
</reference>
<comment type="subcellular location">
    <subcellularLocation>
        <location evidence="1">Membrane</location>
        <topology evidence="1">Multi-pass membrane protein</topology>
    </subcellularLocation>
</comment>
<feature type="transmembrane region" description="Helical" evidence="6">
    <location>
        <begin position="76"/>
        <end position="96"/>
    </location>
</feature>
<accession>A0A3A1R181</accession>
<comment type="caution">
    <text evidence="7">The sequence shown here is derived from an EMBL/GenBank/DDBJ whole genome shotgun (WGS) entry which is preliminary data.</text>
</comment>
<comment type="similarity">
    <text evidence="2">Belongs to the TspO/BZRP family.</text>
</comment>
<dbReference type="PANTHER" id="PTHR33802">
    <property type="entry name" value="SI:CH211-161H7.5-RELATED"/>
    <property type="match status" value="1"/>
</dbReference>
<evidence type="ECO:0000313" key="8">
    <source>
        <dbReference type="Proteomes" id="UP000265801"/>
    </source>
</evidence>
<feature type="transmembrane region" description="Helical" evidence="6">
    <location>
        <begin position="169"/>
        <end position="186"/>
    </location>
</feature>
<evidence type="ECO:0000256" key="1">
    <source>
        <dbReference type="ARBA" id="ARBA00004141"/>
    </source>
</evidence>
<evidence type="ECO:0000256" key="4">
    <source>
        <dbReference type="ARBA" id="ARBA00022989"/>
    </source>
</evidence>
<dbReference type="OrthoDB" id="5189031at2"/>
<dbReference type="Pfam" id="PF03073">
    <property type="entry name" value="TspO_MBR"/>
    <property type="match status" value="1"/>
</dbReference>
<feature type="transmembrane region" description="Helical" evidence="6">
    <location>
        <begin position="216"/>
        <end position="235"/>
    </location>
</feature>
<dbReference type="InterPro" id="IPR004307">
    <property type="entry name" value="TspO_MBR"/>
</dbReference>
<organism evidence="7 8">
    <name type="scientific">Bacillus salacetis</name>
    <dbReference type="NCBI Taxonomy" id="2315464"/>
    <lineage>
        <taxon>Bacteria</taxon>
        <taxon>Bacillati</taxon>
        <taxon>Bacillota</taxon>
        <taxon>Bacilli</taxon>
        <taxon>Bacillales</taxon>
        <taxon>Bacillaceae</taxon>
        <taxon>Bacillus</taxon>
    </lineage>
</organism>
<dbReference type="EMBL" id="QXIR01000018">
    <property type="protein sequence ID" value="RIW32261.1"/>
    <property type="molecule type" value="Genomic_DNA"/>
</dbReference>
<proteinExistence type="inferred from homology"/>
<keyword evidence="3 6" id="KW-0812">Transmembrane</keyword>
<name>A0A3A1R181_9BACI</name>
<evidence type="ECO:0000256" key="6">
    <source>
        <dbReference type="SAM" id="Phobius"/>
    </source>
</evidence>
<feature type="transmembrane region" description="Helical" evidence="6">
    <location>
        <begin position="45"/>
        <end position="64"/>
    </location>
</feature>
<protein>
    <submittedName>
        <fullName evidence="7">Tryptophan-rich sensory protein</fullName>
    </submittedName>
</protein>
<dbReference type="RefSeq" id="WP_119547437.1">
    <property type="nucleotide sequence ID" value="NZ_QXIR01000018.1"/>
</dbReference>
<dbReference type="GO" id="GO:0016020">
    <property type="term" value="C:membrane"/>
    <property type="evidence" value="ECO:0007669"/>
    <property type="project" value="UniProtKB-SubCell"/>
</dbReference>